<comment type="caution">
    <text evidence="9">The sequence shown here is derived from an EMBL/GenBank/DDBJ whole genome shotgun (WGS) entry which is preliminary data.</text>
</comment>
<feature type="region of interest" description="Disordered" evidence="7">
    <location>
        <begin position="275"/>
        <end position="295"/>
    </location>
</feature>
<dbReference type="InterPro" id="IPR036388">
    <property type="entry name" value="WH-like_DNA-bd_sf"/>
</dbReference>
<keyword evidence="4 6" id="KW-0238">DNA-binding</keyword>
<evidence type="ECO:0000256" key="7">
    <source>
        <dbReference type="SAM" id="MobiDB-lite"/>
    </source>
</evidence>
<dbReference type="Pfam" id="PF00486">
    <property type="entry name" value="Trans_reg_C"/>
    <property type="match status" value="1"/>
</dbReference>
<comment type="similarity">
    <text evidence="1">Belongs to the AfsR/DnrI/RedD regulatory family.</text>
</comment>
<reference evidence="9 10" key="1">
    <citation type="submission" date="2021-01" db="EMBL/GenBank/DDBJ databases">
        <title>WGS of actinomycetes isolated from Thailand.</title>
        <authorList>
            <person name="Thawai C."/>
        </authorList>
    </citation>
    <scope>NUCLEOTIDE SEQUENCE [LARGE SCALE GENOMIC DNA]</scope>
    <source>
        <strain evidence="9 10">CA1R205</strain>
    </source>
</reference>
<dbReference type="SUPFAM" id="SSF46894">
    <property type="entry name" value="C-terminal effector domain of the bipartite response regulators"/>
    <property type="match status" value="1"/>
</dbReference>
<feature type="region of interest" description="Disordered" evidence="7">
    <location>
        <begin position="626"/>
        <end position="651"/>
    </location>
</feature>
<organism evidence="9 10">
    <name type="scientific">Streptomyces coffeae</name>
    <dbReference type="NCBI Taxonomy" id="621382"/>
    <lineage>
        <taxon>Bacteria</taxon>
        <taxon>Bacillati</taxon>
        <taxon>Actinomycetota</taxon>
        <taxon>Actinomycetes</taxon>
        <taxon>Kitasatosporales</taxon>
        <taxon>Streptomycetaceae</taxon>
        <taxon>Streptomyces</taxon>
    </lineage>
</organism>
<accession>A0ABS1NLC6</accession>
<evidence type="ECO:0000256" key="1">
    <source>
        <dbReference type="ARBA" id="ARBA00005820"/>
    </source>
</evidence>
<evidence type="ECO:0000313" key="9">
    <source>
        <dbReference type="EMBL" id="MBL1100894.1"/>
    </source>
</evidence>
<keyword evidence="3" id="KW-0805">Transcription regulation</keyword>
<evidence type="ECO:0000313" key="10">
    <source>
        <dbReference type="Proteomes" id="UP000634229"/>
    </source>
</evidence>
<dbReference type="Gene3D" id="1.25.40.10">
    <property type="entry name" value="Tetratricopeptide repeat domain"/>
    <property type="match status" value="1"/>
</dbReference>
<dbReference type="EMBL" id="JAERRF010000023">
    <property type="protein sequence ID" value="MBL1100894.1"/>
    <property type="molecule type" value="Genomic_DNA"/>
</dbReference>
<keyword evidence="2" id="KW-0902">Two-component regulatory system</keyword>
<sequence length="651" mass="70211">MSAAPNELYVQLLGPLRLWREDKELAIGPPKQKALLALLATHRETVVSRGQIIDALWGPEAPDTALNGVHTYIAGLRRVLDPDRRGRESGGLLLSAAGGYELRLPLESVDAALFARHCDEARWMAADGQSEASFGRLGKALGLWRGEALAGVPGPFAALEQNRLREMRFSAAEDWIAGMIVAGRCEEAIVVTGEAIAQEPLREKLRCLLMLALYRCGRQAHALQAYNEARTLLSEELGIEPGAELRSLHQQILSGTVDKEGASASSEALTAGRRQVGAAGYPSAAPEPAPPRQLPSRAHVFVGRQAELLRMRELLKQGAPERGRATPIITIDGPPGVGKSALALELAHESLDRFPDGQLYVDFGGAGEHPLTPLEGLARLLQSLGVPTSSLSADLEGRVVLYRSLMHGKRMLVVLDDVLDVDQIRTLIPQGTTCVIVTGRRPQRGLVARYGAHRINLKPLDSETAADLLLRLLGEKAAQGSRKAVHRLVELCAYIPLGIRITAATLLEDPYTSPERLATLYEDPTARLNLLAVAGDRELSARAALRASYRSLPEKTARLFRLLSVVDLEAIGLPEPGGAPCPEGSEMIGHLELLADFGLLERTGSGNYRICELIMAYAKEMAEAQHKPGAPTAKRPLRAASPPAYGELHTG</sequence>
<dbReference type="Pfam" id="PF03704">
    <property type="entry name" value="BTAD"/>
    <property type="match status" value="1"/>
</dbReference>
<dbReference type="PRINTS" id="PR00364">
    <property type="entry name" value="DISEASERSIST"/>
</dbReference>
<feature type="DNA-binding region" description="OmpR/PhoB-type" evidence="6">
    <location>
        <begin position="1"/>
        <end position="104"/>
    </location>
</feature>
<dbReference type="InterPro" id="IPR002182">
    <property type="entry name" value="NB-ARC"/>
</dbReference>
<dbReference type="CDD" id="cd15831">
    <property type="entry name" value="BTAD"/>
    <property type="match status" value="1"/>
</dbReference>
<evidence type="ECO:0000256" key="3">
    <source>
        <dbReference type="ARBA" id="ARBA00023015"/>
    </source>
</evidence>
<dbReference type="SMART" id="SM00382">
    <property type="entry name" value="AAA"/>
    <property type="match status" value="1"/>
</dbReference>
<dbReference type="InterPro" id="IPR016032">
    <property type="entry name" value="Sig_transdc_resp-reg_C-effctor"/>
</dbReference>
<evidence type="ECO:0000256" key="6">
    <source>
        <dbReference type="PROSITE-ProRule" id="PRU01091"/>
    </source>
</evidence>
<dbReference type="RefSeq" id="WP_201879893.1">
    <property type="nucleotide sequence ID" value="NZ_JAERRF010000023.1"/>
</dbReference>
<dbReference type="InterPro" id="IPR003593">
    <property type="entry name" value="AAA+_ATPase"/>
</dbReference>
<dbReference type="InterPro" id="IPR027417">
    <property type="entry name" value="P-loop_NTPase"/>
</dbReference>
<dbReference type="InterPro" id="IPR011990">
    <property type="entry name" value="TPR-like_helical_dom_sf"/>
</dbReference>
<feature type="domain" description="OmpR/PhoB-type" evidence="8">
    <location>
        <begin position="1"/>
        <end position="104"/>
    </location>
</feature>
<evidence type="ECO:0000256" key="2">
    <source>
        <dbReference type="ARBA" id="ARBA00023012"/>
    </source>
</evidence>
<dbReference type="Gene3D" id="3.40.50.300">
    <property type="entry name" value="P-loop containing nucleotide triphosphate hydrolases"/>
    <property type="match status" value="1"/>
</dbReference>
<dbReference type="InterPro" id="IPR001867">
    <property type="entry name" value="OmpR/PhoB-type_DNA-bd"/>
</dbReference>
<proteinExistence type="inferred from homology"/>
<dbReference type="Pfam" id="PF00931">
    <property type="entry name" value="NB-ARC"/>
    <property type="match status" value="1"/>
</dbReference>
<dbReference type="SMART" id="SM01043">
    <property type="entry name" value="BTAD"/>
    <property type="match status" value="1"/>
</dbReference>
<dbReference type="Gene3D" id="1.10.10.10">
    <property type="entry name" value="Winged helix-like DNA-binding domain superfamily/Winged helix DNA-binding domain"/>
    <property type="match status" value="1"/>
</dbReference>
<dbReference type="InterPro" id="IPR051677">
    <property type="entry name" value="AfsR-DnrI-RedD_regulator"/>
</dbReference>
<dbReference type="PROSITE" id="PS51755">
    <property type="entry name" value="OMPR_PHOB"/>
    <property type="match status" value="1"/>
</dbReference>
<gene>
    <name evidence="9" type="ORF">JK363_30350</name>
</gene>
<dbReference type="Proteomes" id="UP000634229">
    <property type="component" value="Unassembled WGS sequence"/>
</dbReference>
<evidence type="ECO:0000259" key="8">
    <source>
        <dbReference type="PROSITE" id="PS51755"/>
    </source>
</evidence>
<dbReference type="CDD" id="cd00383">
    <property type="entry name" value="trans_reg_C"/>
    <property type="match status" value="1"/>
</dbReference>
<keyword evidence="10" id="KW-1185">Reference proteome</keyword>
<name>A0ABS1NLC6_9ACTN</name>
<dbReference type="PANTHER" id="PTHR35807:SF1">
    <property type="entry name" value="TRANSCRIPTIONAL REGULATOR REDD"/>
    <property type="match status" value="1"/>
</dbReference>
<keyword evidence="5" id="KW-0804">Transcription</keyword>
<dbReference type="SUPFAM" id="SSF48452">
    <property type="entry name" value="TPR-like"/>
    <property type="match status" value="1"/>
</dbReference>
<dbReference type="SMART" id="SM00862">
    <property type="entry name" value="Trans_reg_C"/>
    <property type="match status" value="1"/>
</dbReference>
<evidence type="ECO:0000256" key="4">
    <source>
        <dbReference type="ARBA" id="ARBA00023125"/>
    </source>
</evidence>
<protein>
    <submittedName>
        <fullName evidence="9">Winged helix-turn-helix domain-containing protein</fullName>
    </submittedName>
</protein>
<dbReference type="SUPFAM" id="SSF52540">
    <property type="entry name" value="P-loop containing nucleoside triphosphate hydrolases"/>
    <property type="match status" value="1"/>
</dbReference>
<dbReference type="PANTHER" id="PTHR35807">
    <property type="entry name" value="TRANSCRIPTIONAL REGULATOR REDD-RELATED"/>
    <property type="match status" value="1"/>
</dbReference>
<dbReference type="InterPro" id="IPR005158">
    <property type="entry name" value="BTAD"/>
</dbReference>
<evidence type="ECO:0000256" key="5">
    <source>
        <dbReference type="ARBA" id="ARBA00023163"/>
    </source>
</evidence>